<accession>A0ABP9NUM9</accession>
<feature type="region of interest" description="Disordered" evidence="1">
    <location>
        <begin position="155"/>
        <end position="193"/>
    </location>
</feature>
<protein>
    <recommendedName>
        <fullName evidence="5">YD repeat-containing protein</fullName>
    </recommendedName>
</protein>
<name>A0ABP9NUM9_9BACT</name>
<comment type="caution">
    <text evidence="3">The sequence shown here is derived from an EMBL/GenBank/DDBJ whole genome shotgun (WGS) entry which is preliminary data.</text>
</comment>
<evidence type="ECO:0008006" key="5">
    <source>
        <dbReference type="Google" id="ProtNLM"/>
    </source>
</evidence>
<keyword evidence="4" id="KW-1185">Reference proteome</keyword>
<reference evidence="4" key="1">
    <citation type="journal article" date="2019" name="Int. J. Syst. Evol. Microbiol.">
        <title>The Global Catalogue of Microorganisms (GCM) 10K type strain sequencing project: providing services to taxonomists for standard genome sequencing and annotation.</title>
        <authorList>
            <consortium name="The Broad Institute Genomics Platform"/>
            <consortium name="The Broad Institute Genome Sequencing Center for Infectious Disease"/>
            <person name="Wu L."/>
            <person name="Ma J."/>
        </authorList>
    </citation>
    <scope>NUCLEOTIDE SEQUENCE [LARGE SCALE GENOMIC DNA]</scope>
    <source>
        <strain evidence="4">JCM 18053</strain>
    </source>
</reference>
<sequence>MKNCAVILGICSLPLAALSQGTAGGQPVVGRTIYHTDDSRTESVRDPNNREMTEMTYNTAGQLTVKKVFLLNDKGEPLQGNVYDGRGNLVARCQSVYDEFGRRKEDRLTNLKGQLFQQVIHEYSKDGKALTPKVVNVDTAAEPMIKPAAVDYTGSGATAPPAGNSSRFAPIQIPADGAQPTAPAAVPEAKEEKPKANFFKKLFKK</sequence>
<dbReference type="RefSeq" id="WP_345734658.1">
    <property type="nucleotide sequence ID" value="NZ_BAABIA010000001.1"/>
</dbReference>
<feature type="signal peptide" evidence="2">
    <location>
        <begin position="1"/>
        <end position="19"/>
    </location>
</feature>
<organism evidence="3 4">
    <name type="scientific">Prosthecobacter algae</name>
    <dbReference type="NCBI Taxonomy" id="1144682"/>
    <lineage>
        <taxon>Bacteria</taxon>
        <taxon>Pseudomonadati</taxon>
        <taxon>Verrucomicrobiota</taxon>
        <taxon>Verrucomicrobiia</taxon>
        <taxon>Verrucomicrobiales</taxon>
        <taxon>Verrucomicrobiaceae</taxon>
        <taxon>Prosthecobacter</taxon>
    </lineage>
</organism>
<gene>
    <name evidence="3" type="ORF">GCM10023213_03590</name>
</gene>
<evidence type="ECO:0000256" key="2">
    <source>
        <dbReference type="SAM" id="SignalP"/>
    </source>
</evidence>
<proteinExistence type="predicted"/>
<evidence type="ECO:0000256" key="1">
    <source>
        <dbReference type="SAM" id="MobiDB-lite"/>
    </source>
</evidence>
<evidence type="ECO:0000313" key="3">
    <source>
        <dbReference type="EMBL" id="GAA5133541.1"/>
    </source>
</evidence>
<dbReference type="EMBL" id="BAABIA010000001">
    <property type="protein sequence ID" value="GAA5133541.1"/>
    <property type="molecule type" value="Genomic_DNA"/>
</dbReference>
<evidence type="ECO:0000313" key="4">
    <source>
        <dbReference type="Proteomes" id="UP001499852"/>
    </source>
</evidence>
<keyword evidence="2" id="KW-0732">Signal</keyword>
<dbReference type="Proteomes" id="UP001499852">
    <property type="component" value="Unassembled WGS sequence"/>
</dbReference>
<feature type="chain" id="PRO_5045117664" description="YD repeat-containing protein" evidence="2">
    <location>
        <begin position="20"/>
        <end position="205"/>
    </location>
</feature>